<evidence type="ECO:0000313" key="10">
    <source>
        <dbReference type="EMBL" id="MBR0656124.1"/>
    </source>
</evidence>
<evidence type="ECO:0000259" key="9">
    <source>
        <dbReference type="Pfam" id="PF04324"/>
    </source>
</evidence>
<evidence type="ECO:0000256" key="8">
    <source>
        <dbReference type="ARBA" id="ARBA00046332"/>
    </source>
</evidence>
<dbReference type="InterPro" id="IPR041854">
    <property type="entry name" value="BFD-like_2Fe2S-bd_dom_sf"/>
</dbReference>
<organism evidence="10 11">
    <name type="scientific">Plastoroseomonas arctica</name>
    <dbReference type="NCBI Taxonomy" id="1509237"/>
    <lineage>
        <taxon>Bacteria</taxon>
        <taxon>Pseudomonadati</taxon>
        <taxon>Pseudomonadota</taxon>
        <taxon>Alphaproteobacteria</taxon>
        <taxon>Acetobacterales</taxon>
        <taxon>Acetobacteraceae</taxon>
        <taxon>Plastoroseomonas</taxon>
    </lineage>
</organism>
<keyword evidence="3" id="KW-0479">Metal-binding</keyword>
<comment type="caution">
    <text evidence="10">The sequence shown here is derived from an EMBL/GenBank/DDBJ whole genome shotgun (WGS) entry which is preliminary data.</text>
</comment>
<keyword evidence="4" id="KW-0249">Electron transport</keyword>
<keyword evidence="5" id="KW-0408">Iron</keyword>
<evidence type="ECO:0000256" key="4">
    <source>
        <dbReference type="ARBA" id="ARBA00022982"/>
    </source>
</evidence>
<keyword evidence="1" id="KW-0813">Transport</keyword>
<dbReference type="GO" id="GO:0046872">
    <property type="term" value="F:metal ion binding"/>
    <property type="evidence" value="ECO:0007669"/>
    <property type="project" value="UniProtKB-KW"/>
</dbReference>
<dbReference type="EMBL" id="JAAEDH010000015">
    <property type="protein sequence ID" value="MBR0656124.1"/>
    <property type="molecule type" value="Genomic_DNA"/>
</dbReference>
<proteinExistence type="inferred from homology"/>
<dbReference type="InterPro" id="IPR052371">
    <property type="entry name" value="BFD-associated_ferredoxin"/>
</dbReference>
<evidence type="ECO:0000256" key="5">
    <source>
        <dbReference type="ARBA" id="ARBA00023004"/>
    </source>
</evidence>
<evidence type="ECO:0000256" key="7">
    <source>
        <dbReference type="ARBA" id="ARBA00039386"/>
    </source>
</evidence>
<gene>
    <name evidence="10" type="ORF">GXW79_13660</name>
</gene>
<name>A0AAF1K4R0_9PROT</name>
<evidence type="ECO:0000256" key="3">
    <source>
        <dbReference type="ARBA" id="ARBA00022723"/>
    </source>
</evidence>
<protein>
    <recommendedName>
        <fullName evidence="7">Bacterioferritin-associated ferredoxin</fullName>
    </recommendedName>
</protein>
<reference evidence="10" key="2">
    <citation type="journal article" date="2021" name="Syst. Appl. Microbiol.">
        <title>Roseomonas hellenica sp. nov., isolated from roots of wild-growing Alkanna tinctoria.</title>
        <authorList>
            <person name="Rat A."/>
            <person name="Naranjo H.D."/>
            <person name="Lebbe L."/>
            <person name="Cnockaert M."/>
            <person name="Krigas N."/>
            <person name="Grigoriadou K."/>
            <person name="Maloupa E."/>
            <person name="Willems A."/>
        </authorList>
    </citation>
    <scope>NUCLEOTIDE SEQUENCE</scope>
    <source>
        <strain evidence="10">LMG 28251</strain>
    </source>
</reference>
<evidence type="ECO:0000256" key="1">
    <source>
        <dbReference type="ARBA" id="ARBA00022448"/>
    </source>
</evidence>
<reference evidence="10" key="1">
    <citation type="submission" date="2020-01" db="EMBL/GenBank/DDBJ databases">
        <authorList>
            <person name="Rat A."/>
        </authorList>
    </citation>
    <scope>NUCLEOTIDE SEQUENCE</scope>
    <source>
        <strain evidence="10">LMG 28251</strain>
    </source>
</reference>
<feature type="domain" description="BFD-like [2Fe-2S]-binding" evidence="9">
    <location>
        <begin position="2"/>
        <end position="50"/>
    </location>
</feature>
<dbReference type="GO" id="GO:0051537">
    <property type="term" value="F:2 iron, 2 sulfur cluster binding"/>
    <property type="evidence" value="ECO:0007669"/>
    <property type="project" value="UniProtKB-KW"/>
</dbReference>
<dbReference type="PANTHER" id="PTHR37424">
    <property type="entry name" value="BACTERIOFERRITIN-ASSOCIATED FERREDOXIN"/>
    <property type="match status" value="1"/>
</dbReference>
<evidence type="ECO:0000313" key="11">
    <source>
        <dbReference type="Proteomes" id="UP001196068"/>
    </source>
</evidence>
<evidence type="ECO:0000256" key="6">
    <source>
        <dbReference type="ARBA" id="ARBA00023014"/>
    </source>
</evidence>
<dbReference type="AlphaFoldDB" id="A0AAF1K4R0"/>
<keyword evidence="2" id="KW-0001">2Fe-2S</keyword>
<accession>A0AAF1K4R0</accession>
<dbReference type="Proteomes" id="UP001196068">
    <property type="component" value="Unassembled WGS sequence"/>
</dbReference>
<dbReference type="PANTHER" id="PTHR37424:SF1">
    <property type="entry name" value="BACTERIOFERRITIN-ASSOCIATED FERREDOXIN"/>
    <property type="match status" value="1"/>
</dbReference>
<dbReference type="InterPro" id="IPR007419">
    <property type="entry name" value="BFD-like_2Fe2S-bd_dom"/>
</dbReference>
<keyword evidence="6" id="KW-0411">Iron-sulfur</keyword>
<dbReference type="Gene3D" id="1.10.10.1100">
    <property type="entry name" value="BFD-like [2Fe-2S]-binding domain"/>
    <property type="match status" value="1"/>
</dbReference>
<keyword evidence="11" id="KW-1185">Reference proteome</keyword>
<sequence>MYICLCNGLTDRVVGQAVEGGAARPGEVYAACQCKAQCGSCVRLILGIIKDLASGQPAVQR</sequence>
<comment type="similarity">
    <text evidence="8">Belongs to the Bfd family.</text>
</comment>
<evidence type="ECO:0000256" key="2">
    <source>
        <dbReference type="ARBA" id="ARBA00022714"/>
    </source>
</evidence>
<dbReference type="Pfam" id="PF04324">
    <property type="entry name" value="Fer2_BFD"/>
    <property type="match status" value="1"/>
</dbReference>